<dbReference type="InterPro" id="IPR058741">
    <property type="entry name" value="MurL_C"/>
</dbReference>
<organism evidence="3">
    <name type="scientific">freshwater metagenome</name>
    <dbReference type="NCBI Taxonomy" id="449393"/>
    <lineage>
        <taxon>unclassified sequences</taxon>
        <taxon>metagenomes</taxon>
        <taxon>ecological metagenomes</taxon>
    </lineage>
</organism>
<dbReference type="Pfam" id="PF26298">
    <property type="entry name" value="MurL_epimerase_C"/>
    <property type="match status" value="1"/>
</dbReference>
<accession>A0A6J6M8N5</accession>
<dbReference type="GO" id="GO:0042546">
    <property type="term" value="P:cell wall biogenesis"/>
    <property type="evidence" value="ECO:0007669"/>
    <property type="project" value="InterPro"/>
</dbReference>
<dbReference type="EMBL" id="CAEZWE010000136">
    <property type="protein sequence ID" value="CAB4669095.1"/>
    <property type="molecule type" value="Genomic_DNA"/>
</dbReference>
<feature type="domain" description="MurL N-terminal" evidence="2">
    <location>
        <begin position="20"/>
        <end position="271"/>
    </location>
</feature>
<protein>
    <submittedName>
        <fullName evidence="3">Unannotated protein</fullName>
    </submittedName>
</protein>
<evidence type="ECO:0000259" key="2">
    <source>
        <dbReference type="Pfam" id="PF26299"/>
    </source>
</evidence>
<sequence>MRPDSESPCVVLPWELTGSTVALRYSVAGTIFTERIEFDTAFDLTPPRRTLLDMLSLAAVVSYAKAFAPIDIDASAYSLTEAQIEVMESLYDHGMREFAAHNSLAYEPMFTLHGHGTRNSEAPTPPHQKNKLLIPMGGGRDSSVVATALCALKPVLLSIGQNPYVEDIAQRLSLPLHTVTRHIDAQLLALNTQGALNGHVPVTAINSLISLLAADVHGCGHVVMANEKSSSEPTRIVDGYNINHQYSKSFDFERLMRSALVSSGIPINYFSALRDRNDDEIARAFAHSCSPLHTAFMSCNKAMLRDVERRSDRWCNNCPKCRSVFLTLAPHLSPARLTEIFGKDLLDDVSQVSGFTDLVDIDNKPFECVGEIESARNALTTLLASSAWKHHVVVASIGQISPVTPVTPTMEQPHFVPEDIHQLVAQVFTP</sequence>
<dbReference type="Pfam" id="PF26299">
    <property type="entry name" value="MurL_N"/>
    <property type="match status" value="1"/>
</dbReference>
<dbReference type="AlphaFoldDB" id="A0A6J6M8N5"/>
<feature type="domain" description="MurL C-terminal" evidence="1">
    <location>
        <begin position="296"/>
        <end position="400"/>
    </location>
</feature>
<reference evidence="3" key="1">
    <citation type="submission" date="2020-05" db="EMBL/GenBank/DDBJ databases">
        <authorList>
            <person name="Chiriac C."/>
            <person name="Salcher M."/>
            <person name="Ghai R."/>
            <person name="Kavagutti S V."/>
        </authorList>
    </citation>
    <scope>NUCLEOTIDE SEQUENCE</scope>
</reference>
<dbReference type="InterPro" id="IPR043689">
    <property type="entry name" value="MurL"/>
</dbReference>
<evidence type="ECO:0000259" key="1">
    <source>
        <dbReference type="Pfam" id="PF26298"/>
    </source>
</evidence>
<evidence type="ECO:0000313" key="3">
    <source>
        <dbReference type="EMBL" id="CAB4669095.1"/>
    </source>
</evidence>
<dbReference type="HAMAP" id="MF_02209">
    <property type="entry name" value="MurL"/>
    <property type="match status" value="1"/>
</dbReference>
<proteinExistence type="inferred from homology"/>
<dbReference type="InterPro" id="IPR058740">
    <property type="entry name" value="MurL_N"/>
</dbReference>
<gene>
    <name evidence="3" type="ORF">UFOPK2169_01862</name>
</gene>
<dbReference type="GO" id="GO:0016853">
    <property type="term" value="F:isomerase activity"/>
    <property type="evidence" value="ECO:0007669"/>
    <property type="project" value="InterPro"/>
</dbReference>
<name>A0A6J6M8N5_9ZZZZ</name>